<keyword evidence="2" id="KW-1185">Reference proteome</keyword>
<proteinExistence type="predicted"/>
<dbReference type="AlphaFoldDB" id="A0AAV5AGE3"/>
<dbReference type="EMBL" id="BPWL01000008">
    <property type="protein sequence ID" value="GJJ12787.1"/>
    <property type="molecule type" value="Genomic_DNA"/>
</dbReference>
<comment type="caution">
    <text evidence="1">The sequence shown here is derived from an EMBL/GenBank/DDBJ whole genome shotgun (WGS) entry which is preliminary data.</text>
</comment>
<organism evidence="1 2">
    <name type="scientific">Clathrus columnatus</name>
    <dbReference type="NCBI Taxonomy" id="1419009"/>
    <lineage>
        <taxon>Eukaryota</taxon>
        <taxon>Fungi</taxon>
        <taxon>Dikarya</taxon>
        <taxon>Basidiomycota</taxon>
        <taxon>Agaricomycotina</taxon>
        <taxon>Agaricomycetes</taxon>
        <taxon>Phallomycetidae</taxon>
        <taxon>Phallales</taxon>
        <taxon>Clathraceae</taxon>
        <taxon>Clathrus</taxon>
    </lineage>
</organism>
<evidence type="ECO:0008006" key="3">
    <source>
        <dbReference type="Google" id="ProtNLM"/>
    </source>
</evidence>
<name>A0AAV5AGE3_9AGAM</name>
<reference evidence="1" key="1">
    <citation type="submission" date="2021-10" db="EMBL/GenBank/DDBJ databases">
        <title>De novo Genome Assembly of Clathrus columnatus (Basidiomycota, Fungi) Using Illumina and Nanopore Sequence Data.</title>
        <authorList>
            <person name="Ogiso-Tanaka E."/>
            <person name="Itagaki H."/>
            <person name="Hosoya T."/>
            <person name="Hosaka K."/>
        </authorList>
    </citation>
    <scope>NUCLEOTIDE SEQUENCE</scope>
    <source>
        <strain evidence="1">MO-923</strain>
    </source>
</reference>
<gene>
    <name evidence="1" type="ORF">Clacol_007032</name>
</gene>
<evidence type="ECO:0000313" key="2">
    <source>
        <dbReference type="Proteomes" id="UP001050691"/>
    </source>
</evidence>
<dbReference type="SUPFAM" id="SSF52047">
    <property type="entry name" value="RNI-like"/>
    <property type="match status" value="1"/>
</dbReference>
<accession>A0AAV5AGE3</accession>
<dbReference type="Proteomes" id="UP001050691">
    <property type="component" value="Unassembled WGS sequence"/>
</dbReference>
<sequence length="356" mass="41150">MSYPKGLPLHTIWDDIVFLVESTKDLLSLALACRTFKELIIPDHLTYRHIRCDIRRKELWRLLESRPRLARGIRSVELAEDSTLEDVRLPEAWGNSNFSYSYRSPITNENMTLLKNSISHMTSLREFTWTQFPESIHKVINISDVLTSSASRLEGLSIRAYLSPFRSSYLRFEKLSVWTLTSLKKVVIHNPNQAAIRMVLSCPDIEDLCLWDLPSGCASHLMQNANWKRLRRLSLGTDEIPISTEDLSMWGVQDKLIKSFLQCLKLTHIFCHFPVTEVDYTSLKWESLGDLCERLSSVRTLTYLEVDLVREITNVKLTRDENGKYTGYQSVSLKEAGGQPQSWTDIFLDLNPQRYS</sequence>
<evidence type="ECO:0000313" key="1">
    <source>
        <dbReference type="EMBL" id="GJJ12787.1"/>
    </source>
</evidence>
<protein>
    <recommendedName>
        <fullName evidence="3">F-box domain-containing protein</fullName>
    </recommendedName>
</protein>